<name>A0A7W2EIA2_9BURK</name>
<dbReference type="RefSeq" id="WP_182218557.1">
    <property type="nucleotide sequence ID" value="NZ_JACEZS010000011.1"/>
</dbReference>
<gene>
    <name evidence="1" type="ORF">H3H36_13915</name>
</gene>
<evidence type="ECO:0000313" key="2">
    <source>
        <dbReference type="Proteomes" id="UP000566711"/>
    </source>
</evidence>
<reference evidence="1 2" key="1">
    <citation type="submission" date="2020-07" db="EMBL/GenBank/DDBJ databases">
        <title>Novel species isolated from subtropical streams in China.</title>
        <authorList>
            <person name="Lu H."/>
        </authorList>
    </citation>
    <scope>NUCLEOTIDE SEQUENCE [LARGE SCALE GENOMIC DNA]</scope>
    <source>
        <strain evidence="1 2">FT3S</strain>
    </source>
</reference>
<dbReference type="Gene3D" id="1.10.238.160">
    <property type="match status" value="1"/>
</dbReference>
<dbReference type="InterPro" id="IPR052931">
    <property type="entry name" value="Prophage_regulatory_activator"/>
</dbReference>
<protein>
    <submittedName>
        <fullName evidence="1">AlpA family phage regulatory protein</fullName>
    </submittedName>
</protein>
<dbReference type="PANTHER" id="PTHR36154">
    <property type="entry name" value="DNA-BINDING TRANSCRIPTIONAL ACTIVATOR ALPA"/>
    <property type="match status" value="1"/>
</dbReference>
<dbReference type="InterPro" id="IPR010260">
    <property type="entry name" value="AlpA"/>
</dbReference>
<sequence length="65" mass="7001">MTQDMQFLRLAAVMAKTGKSRSSIYADMKAGNFPAAINVGPRAVAWLSTDIAAWQAARINESKAT</sequence>
<dbReference type="Proteomes" id="UP000566711">
    <property type="component" value="Unassembled WGS sequence"/>
</dbReference>
<evidence type="ECO:0000313" key="1">
    <source>
        <dbReference type="EMBL" id="MBA5606450.1"/>
    </source>
</evidence>
<keyword evidence="2" id="KW-1185">Reference proteome</keyword>
<comment type="caution">
    <text evidence="1">The sequence shown here is derived from an EMBL/GenBank/DDBJ whole genome shotgun (WGS) entry which is preliminary data.</text>
</comment>
<dbReference type="PANTHER" id="PTHR36154:SF1">
    <property type="entry name" value="DNA-BINDING TRANSCRIPTIONAL ACTIVATOR ALPA"/>
    <property type="match status" value="1"/>
</dbReference>
<organism evidence="1 2">
    <name type="scientific">Rugamonas fusca</name>
    <dbReference type="NCBI Taxonomy" id="2758568"/>
    <lineage>
        <taxon>Bacteria</taxon>
        <taxon>Pseudomonadati</taxon>
        <taxon>Pseudomonadota</taxon>
        <taxon>Betaproteobacteria</taxon>
        <taxon>Burkholderiales</taxon>
        <taxon>Oxalobacteraceae</taxon>
        <taxon>Telluria group</taxon>
        <taxon>Rugamonas</taxon>
    </lineage>
</organism>
<proteinExistence type="predicted"/>
<dbReference type="EMBL" id="JACEZS010000011">
    <property type="protein sequence ID" value="MBA5606450.1"/>
    <property type="molecule type" value="Genomic_DNA"/>
</dbReference>
<accession>A0A7W2EIA2</accession>
<dbReference type="Pfam" id="PF05930">
    <property type="entry name" value="Phage_AlpA"/>
    <property type="match status" value="1"/>
</dbReference>
<dbReference type="AlphaFoldDB" id="A0A7W2EIA2"/>